<comment type="similarity">
    <text evidence="1">Belongs to the Gfa family.</text>
</comment>
<keyword evidence="7" id="KW-1185">Reference proteome</keyword>
<evidence type="ECO:0000313" key="7">
    <source>
        <dbReference type="Proteomes" id="UP001595445"/>
    </source>
</evidence>
<protein>
    <submittedName>
        <fullName evidence="6">GFA family protein</fullName>
    </submittedName>
</protein>
<name>A0ABV7DZ71_9RHOB</name>
<dbReference type="PROSITE" id="PS51891">
    <property type="entry name" value="CENP_V_GFA"/>
    <property type="match status" value="1"/>
</dbReference>
<sequence>MSEHETGGCLCGKVRFTTHGPLREVVFCHCSQCRRQSGLYFAATSIPADRLTLEGEAEITWFAASDFARRGFCGTCGTLLFWKPNDEPRYAILAGAFDRPECLHPGHHICTAGRPRFYAIGDGLPQYPGDGPGVVTAAG</sequence>
<dbReference type="EMBL" id="JBHRSM010000053">
    <property type="protein sequence ID" value="MFC3088431.1"/>
    <property type="molecule type" value="Genomic_DNA"/>
</dbReference>
<feature type="domain" description="CENP-V/GFA" evidence="5">
    <location>
        <begin position="5"/>
        <end position="107"/>
    </location>
</feature>
<proteinExistence type="inferred from homology"/>
<dbReference type="Pfam" id="PF04828">
    <property type="entry name" value="GFA"/>
    <property type="match status" value="1"/>
</dbReference>
<evidence type="ECO:0000256" key="3">
    <source>
        <dbReference type="ARBA" id="ARBA00022833"/>
    </source>
</evidence>
<keyword evidence="2" id="KW-0479">Metal-binding</keyword>
<reference evidence="7" key="1">
    <citation type="journal article" date="2019" name="Int. J. Syst. Evol. Microbiol.">
        <title>The Global Catalogue of Microorganisms (GCM) 10K type strain sequencing project: providing services to taxonomists for standard genome sequencing and annotation.</title>
        <authorList>
            <consortium name="The Broad Institute Genomics Platform"/>
            <consortium name="The Broad Institute Genome Sequencing Center for Infectious Disease"/>
            <person name="Wu L."/>
            <person name="Ma J."/>
        </authorList>
    </citation>
    <scope>NUCLEOTIDE SEQUENCE [LARGE SCALE GENOMIC DNA]</scope>
    <source>
        <strain evidence="7">KCTC 62102</strain>
    </source>
</reference>
<accession>A0ABV7DZ71</accession>
<gene>
    <name evidence="6" type="ORF">ACFOD6_20520</name>
</gene>
<dbReference type="InterPro" id="IPR011057">
    <property type="entry name" value="Mss4-like_sf"/>
</dbReference>
<dbReference type="PANTHER" id="PTHR33337">
    <property type="entry name" value="GFA DOMAIN-CONTAINING PROTEIN"/>
    <property type="match status" value="1"/>
</dbReference>
<dbReference type="RefSeq" id="WP_197644867.1">
    <property type="nucleotide sequence ID" value="NZ_JAEACP010000012.1"/>
</dbReference>
<evidence type="ECO:0000256" key="2">
    <source>
        <dbReference type="ARBA" id="ARBA00022723"/>
    </source>
</evidence>
<dbReference type="Gene3D" id="3.90.1590.10">
    <property type="entry name" value="glutathione-dependent formaldehyde- activating enzyme (gfa)"/>
    <property type="match status" value="1"/>
</dbReference>
<evidence type="ECO:0000259" key="5">
    <source>
        <dbReference type="PROSITE" id="PS51891"/>
    </source>
</evidence>
<keyword evidence="4" id="KW-0456">Lyase</keyword>
<organism evidence="6 7">
    <name type="scientific">Tabrizicola soli</name>
    <dbReference type="NCBI Taxonomy" id="2185115"/>
    <lineage>
        <taxon>Bacteria</taxon>
        <taxon>Pseudomonadati</taxon>
        <taxon>Pseudomonadota</taxon>
        <taxon>Alphaproteobacteria</taxon>
        <taxon>Rhodobacterales</taxon>
        <taxon>Paracoccaceae</taxon>
        <taxon>Tabrizicola</taxon>
    </lineage>
</organism>
<evidence type="ECO:0000256" key="4">
    <source>
        <dbReference type="ARBA" id="ARBA00023239"/>
    </source>
</evidence>
<dbReference type="SUPFAM" id="SSF51316">
    <property type="entry name" value="Mss4-like"/>
    <property type="match status" value="1"/>
</dbReference>
<dbReference type="Proteomes" id="UP001595445">
    <property type="component" value="Unassembled WGS sequence"/>
</dbReference>
<dbReference type="PANTHER" id="PTHR33337:SF40">
    <property type="entry name" value="CENP-V_GFA DOMAIN-CONTAINING PROTEIN-RELATED"/>
    <property type="match status" value="1"/>
</dbReference>
<comment type="caution">
    <text evidence="6">The sequence shown here is derived from an EMBL/GenBank/DDBJ whole genome shotgun (WGS) entry which is preliminary data.</text>
</comment>
<dbReference type="InterPro" id="IPR006913">
    <property type="entry name" value="CENP-V/GFA"/>
</dbReference>
<evidence type="ECO:0000313" key="6">
    <source>
        <dbReference type="EMBL" id="MFC3088431.1"/>
    </source>
</evidence>
<evidence type="ECO:0000256" key="1">
    <source>
        <dbReference type="ARBA" id="ARBA00005495"/>
    </source>
</evidence>
<keyword evidence="3" id="KW-0862">Zinc</keyword>